<dbReference type="InterPro" id="IPR020843">
    <property type="entry name" value="ER"/>
</dbReference>
<dbReference type="GO" id="GO:0003960">
    <property type="term" value="F:quinone reductase (NADPH) activity"/>
    <property type="evidence" value="ECO:0007669"/>
    <property type="project" value="TreeGrafter"/>
</dbReference>
<dbReference type="AlphaFoldDB" id="A0A9W7AV87"/>
<keyword evidence="1" id="KW-0521">NADP</keyword>
<dbReference type="InterPro" id="IPR002364">
    <property type="entry name" value="Quin_OxRdtase/zeta-crystal_CS"/>
</dbReference>
<dbReference type="GO" id="GO:0008270">
    <property type="term" value="F:zinc ion binding"/>
    <property type="evidence" value="ECO:0007669"/>
    <property type="project" value="InterPro"/>
</dbReference>
<dbReference type="GO" id="GO:0005829">
    <property type="term" value="C:cytosol"/>
    <property type="evidence" value="ECO:0007669"/>
    <property type="project" value="TreeGrafter"/>
</dbReference>
<dbReference type="EMBL" id="BRXY01000223">
    <property type="protein sequence ID" value="GMH78524.1"/>
    <property type="molecule type" value="Genomic_DNA"/>
</dbReference>
<dbReference type="InterPro" id="IPR036291">
    <property type="entry name" value="NAD(P)-bd_dom_sf"/>
</dbReference>
<feature type="chain" id="PRO_5040733338" description="Enoyl reductase (ER) domain-containing protein" evidence="3">
    <location>
        <begin position="23"/>
        <end position="443"/>
    </location>
</feature>
<gene>
    <name evidence="5" type="ORF">TrST_g6507</name>
</gene>
<dbReference type="GO" id="GO:0035925">
    <property type="term" value="F:mRNA 3'-UTR AU-rich region binding"/>
    <property type="evidence" value="ECO:0007669"/>
    <property type="project" value="TreeGrafter"/>
</dbReference>
<comment type="caution">
    <text evidence="5">The sequence shown here is derived from an EMBL/GenBank/DDBJ whole genome shotgun (WGS) entry which is preliminary data.</text>
</comment>
<feature type="domain" description="Enoyl reductase (ER)" evidence="4">
    <location>
        <begin position="91"/>
        <end position="436"/>
    </location>
</feature>
<evidence type="ECO:0000256" key="2">
    <source>
        <dbReference type="ARBA" id="ARBA00023002"/>
    </source>
</evidence>
<dbReference type="SMART" id="SM00829">
    <property type="entry name" value="PKS_ER"/>
    <property type="match status" value="1"/>
</dbReference>
<reference evidence="6" key="1">
    <citation type="journal article" date="2023" name="Commun. Biol.">
        <title>Genome analysis of Parmales, the sister group of diatoms, reveals the evolutionary specialization of diatoms from phago-mixotrophs to photoautotrophs.</title>
        <authorList>
            <person name="Ban H."/>
            <person name="Sato S."/>
            <person name="Yoshikawa S."/>
            <person name="Yamada K."/>
            <person name="Nakamura Y."/>
            <person name="Ichinomiya M."/>
            <person name="Sato N."/>
            <person name="Blanc-Mathieu R."/>
            <person name="Endo H."/>
            <person name="Kuwata A."/>
            <person name="Ogata H."/>
        </authorList>
    </citation>
    <scope>NUCLEOTIDE SEQUENCE [LARGE SCALE GENOMIC DNA]</scope>
    <source>
        <strain evidence="6">NIES 3701</strain>
    </source>
</reference>
<dbReference type="PANTHER" id="PTHR48106">
    <property type="entry name" value="QUINONE OXIDOREDUCTASE PIG3-RELATED"/>
    <property type="match status" value="1"/>
</dbReference>
<dbReference type="Pfam" id="PF00107">
    <property type="entry name" value="ADH_zinc_N"/>
    <property type="match status" value="1"/>
</dbReference>
<evidence type="ECO:0000256" key="3">
    <source>
        <dbReference type="SAM" id="SignalP"/>
    </source>
</evidence>
<keyword evidence="3" id="KW-0732">Signal</keyword>
<dbReference type="PANTHER" id="PTHR48106:SF13">
    <property type="entry name" value="QUINONE OXIDOREDUCTASE-RELATED"/>
    <property type="match status" value="1"/>
</dbReference>
<dbReference type="Gene3D" id="3.90.180.10">
    <property type="entry name" value="Medium-chain alcohol dehydrogenases, catalytic domain"/>
    <property type="match status" value="1"/>
</dbReference>
<dbReference type="InterPro" id="IPR013149">
    <property type="entry name" value="ADH-like_C"/>
</dbReference>
<dbReference type="GO" id="GO:0070402">
    <property type="term" value="F:NADPH binding"/>
    <property type="evidence" value="ECO:0007669"/>
    <property type="project" value="TreeGrafter"/>
</dbReference>
<keyword evidence="6" id="KW-1185">Reference proteome</keyword>
<dbReference type="SUPFAM" id="SSF51735">
    <property type="entry name" value="NAD(P)-binding Rossmann-fold domains"/>
    <property type="match status" value="1"/>
</dbReference>
<dbReference type="Pfam" id="PF08240">
    <property type="entry name" value="ADH_N"/>
    <property type="match status" value="1"/>
</dbReference>
<evidence type="ECO:0000313" key="5">
    <source>
        <dbReference type="EMBL" id="GMH78524.1"/>
    </source>
</evidence>
<name>A0A9W7AV87_9STRA</name>
<organism evidence="5 6">
    <name type="scientific">Triparma strigata</name>
    <dbReference type="NCBI Taxonomy" id="1606541"/>
    <lineage>
        <taxon>Eukaryota</taxon>
        <taxon>Sar</taxon>
        <taxon>Stramenopiles</taxon>
        <taxon>Ochrophyta</taxon>
        <taxon>Bolidophyceae</taxon>
        <taxon>Parmales</taxon>
        <taxon>Triparmaceae</taxon>
        <taxon>Triparma</taxon>
    </lineage>
</organism>
<evidence type="ECO:0000259" key="4">
    <source>
        <dbReference type="SMART" id="SM00829"/>
    </source>
</evidence>
<sequence>MSMLPLVASTAASIILAGSVFAASKDELLMNQVKAVASTLCDWAGLSRPQENDAIGSRPGFGEERAVEIVQPGGTAQIRTLKIPEGATTTGYNVARRTKHLRGSKRDDLVEVGVSHFAINFADVCIRLGLYESAIRNVGYPIVPGFDIAGVVTKVPDNCDLKVGDRVFGATLFGGYSTKVSVPKNQLREVPQYVTSEQAAALPAVSLTALHALTIAGFPALSKCSIPLGKNKSVLVHSASGGVGGMLVQFAKLCGAENVVGVVGRKNKTEYAISLGCDAVVYKEGKSKGEWWKEVEEANGGVGYKAIFDANGVETLQASYEHLDLCGRLVVYGFHTNLDNGTSLSPLSWIRMIIGFLKMPRFDAMQMTLDSRAVLGFNLSFFENETELIGDYFNTITTWLSAKKFQLPKVNLYEMDEVAQTHELIQSGKSIGKIVVRTNKNEL</sequence>
<proteinExistence type="predicted"/>
<feature type="signal peptide" evidence="3">
    <location>
        <begin position="1"/>
        <end position="22"/>
    </location>
</feature>
<protein>
    <recommendedName>
        <fullName evidence="4">Enoyl reductase (ER) domain-containing protein</fullName>
    </recommendedName>
</protein>
<evidence type="ECO:0000256" key="1">
    <source>
        <dbReference type="ARBA" id="ARBA00022857"/>
    </source>
</evidence>
<accession>A0A9W7AV87</accession>
<dbReference type="Proteomes" id="UP001165085">
    <property type="component" value="Unassembled WGS sequence"/>
</dbReference>
<keyword evidence="2" id="KW-0560">Oxidoreductase</keyword>
<dbReference type="SUPFAM" id="SSF50129">
    <property type="entry name" value="GroES-like"/>
    <property type="match status" value="1"/>
</dbReference>
<dbReference type="InterPro" id="IPR011032">
    <property type="entry name" value="GroES-like_sf"/>
</dbReference>
<dbReference type="Gene3D" id="3.40.50.720">
    <property type="entry name" value="NAD(P)-binding Rossmann-like Domain"/>
    <property type="match status" value="1"/>
</dbReference>
<dbReference type="PROSITE" id="PS01162">
    <property type="entry name" value="QOR_ZETA_CRYSTAL"/>
    <property type="match status" value="1"/>
</dbReference>
<dbReference type="InterPro" id="IPR013154">
    <property type="entry name" value="ADH-like_N"/>
</dbReference>
<evidence type="ECO:0000313" key="6">
    <source>
        <dbReference type="Proteomes" id="UP001165085"/>
    </source>
</evidence>
<dbReference type="OrthoDB" id="3509362at2759"/>